<evidence type="ECO:0000256" key="1">
    <source>
        <dbReference type="SAM" id="MobiDB-lite"/>
    </source>
</evidence>
<gene>
    <name evidence="2" type="ORF">EDD27_1803</name>
</gene>
<feature type="compositionally biased region" description="Low complexity" evidence="1">
    <location>
        <begin position="238"/>
        <end position="255"/>
    </location>
</feature>
<feature type="region of interest" description="Disordered" evidence="1">
    <location>
        <begin position="1"/>
        <end position="273"/>
    </location>
</feature>
<sequence length="273" mass="30639">MSGHHLIPDHLARPVLRTPPSFTIPWTRGDSQRASPPTRDKFTAKPEPSTGASSPRRWGHSWQSDPHKALHHGHRPDQVSLGRSTARPAPPTGPHNRPAQPPRAARPARPADRPAQPDPHEQPTQPDRRTYPDRPTQPDRARQRDLGTTRSAGPSLTKWCPSPRDQVGHLLPAGSSMARKPVTADQPHVSPLSDPHDVSRARIEGPLEHVEPRQRLMRGRRRRLTRCRSATRRRRGRPGQSVNRRVGRRSVAGAGPERRGGLRPWRRRSPPRP</sequence>
<keyword evidence="3" id="KW-1185">Reference proteome</keyword>
<dbReference type="AlphaFoldDB" id="A0A438M0W7"/>
<dbReference type="EMBL" id="SAUN01000001">
    <property type="protein sequence ID" value="RVX39446.1"/>
    <property type="molecule type" value="Genomic_DNA"/>
</dbReference>
<accession>A0A438M0W7</accession>
<name>A0A438M0W7_9ACTN</name>
<feature type="compositionally biased region" description="Basic residues" evidence="1">
    <location>
        <begin position="215"/>
        <end position="237"/>
    </location>
</feature>
<feature type="compositionally biased region" description="Basic residues" evidence="1">
    <location>
        <begin position="264"/>
        <end position="273"/>
    </location>
</feature>
<evidence type="ECO:0000313" key="2">
    <source>
        <dbReference type="EMBL" id="RVX39446.1"/>
    </source>
</evidence>
<comment type="caution">
    <text evidence="2">The sequence shown here is derived from an EMBL/GenBank/DDBJ whole genome shotgun (WGS) entry which is preliminary data.</text>
</comment>
<proteinExistence type="predicted"/>
<reference evidence="2 3" key="1">
    <citation type="submission" date="2019-01" db="EMBL/GenBank/DDBJ databases">
        <title>Sequencing the genomes of 1000 actinobacteria strains.</title>
        <authorList>
            <person name="Klenk H.-P."/>
        </authorList>
    </citation>
    <scope>NUCLEOTIDE SEQUENCE [LARGE SCALE GENOMIC DNA]</scope>
    <source>
        <strain evidence="2 3">DSM 43925</strain>
    </source>
</reference>
<feature type="compositionally biased region" description="Basic and acidic residues" evidence="1">
    <location>
        <begin position="1"/>
        <end position="12"/>
    </location>
</feature>
<feature type="compositionally biased region" description="Basic and acidic residues" evidence="1">
    <location>
        <begin position="118"/>
        <end position="147"/>
    </location>
</feature>
<feature type="compositionally biased region" description="Basic and acidic residues" evidence="1">
    <location>
        <begin position="194"/>
        <end position="214"/>
    </location>
</feature>
<evidence type="ECO:0000313" key="3">
    <source>
        <dbReference type="Proteomes" id="UP000284824"/>
    </source>
</evidence>
<organism evidence="2 3">
    <name type="scientific">Nonomuraea polychroma</name>
    <dbReference type="NCBI Taxonomy" id="46176"/>
    <lineage>
        <taxon>Bacteria</taxon>
        <taxon>Bacillati</taxon>
        <taxon>Actinomycetota</taxon>
        <taxon>Actinomycetes</taxon>
        <taxon>Streptosporangiales</taxon>
        <taxon>Streptosporangiaceae</taxon>
        <taxon>Nonomuraea</taxon>
    </lineage>
</organism>
<dbReference type="Proteomes" id="UP000284824">
    <property type="component" value="Unassembled WGS sequence"/>
</dbReference>
<protein>
    <submittedName>
        <fullName evidence="2">Uncharacterized protein</fullName>
    </submittedName>
</protein>